<dbReference type="Gene3D" id="3.40.50.12030">
    <property type="entry name" value="Uncharacterised protein family UPF0261, NC domain"/>
    <property type="match status" value="1"/>
</dbReference>
<dbReference type="GO" id="GO:0016887">
    <property type="term" value="F:ATP hydrolysis activity"/>
    <property type="evidence" value="ECO:0007669"/>
    <property type="project" value="InterPro"/>
</dbReference>
<dbReference type="InterPro" id="IPR003593">
    <property type="entry name" value="AAA+_ATPase"/>
</dbReference>
<evidence type="ECO:0000256" key="2">
    <source>
        <dbReference type="ARBA" id="ARBA00022840"/>
    </source>
</evidence>
<proteinExistence type="predicted"/>
<keyword evidence="1" id="KW-0547">Nucleotide-binding</keyword>
<dbReference type="GO" id="GO:0005524">
    <property type="term" value="F:ATP binding"/>
    <property type="evidence" value="ECO:0007669"/>
    <property type="project" value="UniProtKB-KW"/>
</dbReference>
<dbReference type="Gene3D" id="3.40.50.12020">
    <property type="entry name" value="Uncharacterised protein family UPF0261, NN domain"/>
    <property type="match status" value="1"/>
</dbReference>
<dbReference type="InterPro" id="IPR056778">
    <property type="entry name" value="UPF0261_C"/>
</dbReference>
<dbReference type="CDD" id="cd15488">
    <property type="entry name" value="Tm-1-like"/>
    <property type="match status" value="1"/>
</dbReference>
<gene>
    <name evidence="5" type="ORF">JL811_12735</name>
</gene>
<sequence>MAERQGPPALEVKGLNVFYGASHALQGVDLRLGSGVLSVVGRNGMGKTTLCKTIMGLVPAAGGSILFRGQPVLGKTPAEIARMGIGYVPQGRRLWRSLTVDEHLRMVAGKPGPWSVERIYSTFPRLGERKGNGGAQLSGGEQQMLAISRALLQNPKLLVMDEPTEGLAPVIVSQVEEMLLQLAEEGEIDVLVIEQNIGVACGVADTVAIMVNGRINRTAPARELAADRDLQQRLLGVGRHGDEDGPAPEAGQGADKAAPTGPVRIYLSNPKLPTRWSRPAPVEAIERAARIVTSAPVASPQGQTDLRPLAAPGAQVVLVAGTLDTKGEELRFIRDRIRAAGLPVRLVDLSTSGGHSGAEVPAHLVAAFHPRGAAGVFTGDRGTSVAGMTEAFARWIARQDGIAGIISAAGSGGTAIVAPAMRALPVGVPKLIVSTVASGEVRQYVGPSDIMMMHSVADVQGLNVITEDVLGNAAEAMAGMVRARRAAAPRPDRKPAIALSMFGVTTPCVQQMTAALKEDWDCLVFHMTGIGGQSMEKLVEGGRVAGVIDATTTEIADMLFGGVFPATEDRFGAVIRRRMPYIGSVGALDMVNFGARDTVPVKYQGRTFYQHNPQVTLMRTTPAENAEMGKWIGERLNLMEGPVRFFLPEGGVSALDAPGQPFDDLAARRALFEALEATVRQSTTRQLIRLPQNINDPAFSAAMVAAFRSFHDSPRKPRRKDRKP</sequence>
<dbReference type="NCBIfam" id="NF002673">
    <property type="entry name" value="PRK02399.1-1"/>
    <property type="match status" value="1"/>
</dbReference>
<keyword evidence="6" id="KW-1185">Reference proteome</keyword>
<dbReference type="SUPFAM" id="SSF52540">
    <property type="entry name" value="P-loop containing nucleoside triphosphate hydrolases"/>
    <property type="match status" value="1"/>
</dbReference>
<protein>
    <submittedName>
        <fullName evidence="5">ABC transporter permease</fullName>
    </submittedName>
</protein>
<dbReference type="InterPro" id="IPR044122">
    <property type="entry name" value="UPF0261_N"/>
</dbReference>
<dbReference type="InterPro" id="IPR017871">
    <property type="entry name" value="ABC_transporter-like_CS"/>
</dbReference>
<organism evidence="5 6">
    <name type="scientific">Szabonella alba</name>
    <dbReference type="NCBI Taxonomy" id="2804194"/>
    <lineage>
        <taxon>Bacteria</taxon>
        <taxon>Pseudomonadati</taxon>
        <taxon>Pseudomonadota</taxon>
        <taxon>Alphaproteobacteria</taxon>
        <taxon>Rhodobacterales</taxon>
        <taxon>Paracoccaceae</taxon>
        <taxon>Szabonella</taxon>
    </lineage>
</organism>
<comment type="caution">
    <text evidence="5">The sequence shown here is derived from an EMBL/GenBank/DDBJ whole genome shotgun (WGS) entry which is preliminary data.</text>
</comment>
<feature type="region of interest" description="Disordered" evidence="3">
    <location>
        <begin position="237"/>
        <end position="262"/>
    </location>
</feature>
<dbReference type="RefSeq" id="WP_202689082.1">
    <property type="nucleotide sequence ID" value="NZ_JAESVN010000005.1"/>
</dbReference>
<keyword evidence="2" id="KW-0067">ATP-binding</keyword>
<evidence type="ECO:0000313" key="5">
    <source>
        <dbReference type="EMBL" id="MBL4918086.1"/>
    </source>
</evidence>
<evidence type="ECO:0000256" key="1">
    <source>
        <dbReference type="ARBA" id="ARBA00022741"/>
    </source>
</evidence>
<dbReference type="CDD" id="cd03224">
    <property type="entry name" value="ABC_TM1139_LivF_branched"/>
    <property type="match status" value="1"/>
</dbReference>
<dbReference type="NCBIfam" id="NF002674">
    <property type="entry name" value="PRK02399.1-2"/>
    <property type="match status" value="1"/>
</dbReference>
<dbReference type="InterPro" id="IPR027417">
    <property type="entry name" value="P-loop_NTPase"/>
</dbReference>
<accession>A0A8K0VAG4</accession>
<evidence type="ECO:0000313" key="6">
    <source>
        <dbReference type="Proteomes" id="UP000648908"/>
    </source>
</evidence>
<dbReference type="Proteomes" id="UP000648908">
    <property type="component" value="Unassembled WGS sequence"/>
</dbReference>
<name>A0A8K0VAG4_9RHOB</name>
<dbReference type="PROSITE" id="PS50893">
    <property type="entry name" value="ABC_TRANSPORTER_2"/>
    <property type="match status" value="1"/>
</dbReference>
<dbReference type="PANTHER" id="PTHR31862:SF1">
    <property type="entry name" value="UPF0261 DOMAIN PROTEIN (AFU_ORTHOLOGUE AFUA_1G10120)"/>
    <property type="match status" value="1"/>
</dbReference>
<feature type="domain" description="ABC transporter" evidence="4">
    <location>
        <begin position="10"/>
        <end position="237"/>
    </location>
</feature>
<dbReference type="Pfam" id="PF00005">
    <property type="entry name" value="ABC_tran"/>
    <property type="match status" value="1"/>
</dbReference>
<dbReference type="PANTHER" id="PTHR31862">
    <property type="entry name" value="UPF0261 DOMAIN PROTEIN (AFU_ORTHOLOGUE AFUA_1G10120)"/>
    <property type="match status" value="1"/>
</dbReference>
<dbReference type="InterPro" id="IPR003439">
    <property type="entry name" value="ABC_transporter-like_ATP-bd"/>
</dbReference>
<dbReference type="Pfam" id="PF06792">
    <property type="entry name" value="UPF0261"/>
    <property type="match status" value="1"/>
</dbReference>
<dbReference type="EMBL" id="JAESVN010000005">
    <property type="protein sequence ID" value="MBL4918086.1"/>
    <property type="molecule type" value="Genomic_DNA"/>
</dbReference>
<dbReference type="PROSITE" id="PS00211">
    <property type="entry name" value="ABC_TRANSPORTER_1"/>
    <property type="match status" value="1"/>
</dbReference>
<reference evidence="5" key="1">
    <citation type="submission" date="2021-01" db="EMBL/GenBank/DDBJ databases">
        <title>Tabrizicola alba sp. nov. a motile alkaliphilic bacterium isolated from a soda lake.</title>
        <authorList>
            <person name="Szuroczki S."/>
            <person name="Abbaszade G."/>
            <person name="Schumann P."/>
            <person name="Toth E."/>
        </authorList>
    </citation>
    <scope>NUCLEOTIDE SEQUENCE</scope>
    <source>
        <strain evidence="5">DMG-N-6</strain>
    </source>
</reference>
<dbReference type="Gene3D" id="3.40.50.300">
    <property type="entry name" value="P-loop containing nucleotide triphosphate hydrolases"/>
    <property type="match status" value="1"/>
</dbReference>
<evidence type="ECO:0000259" key="4">
    <source>
        <dbReference type="PROSITE" id="PS50893"/>
    </source>
</evidence>
<evidence type="ECO:0000256" key="3">
    <source>
        <dbReference type="SAM" id="MobiDB-lite"/>
    </source>
</evidence>
<dbReference type="InterPro" id="IPR051353">
    <property type="entry name" value="Tobamovirus_resist_UPF0261"/>
</dbReference>
<dbReference type="SMART" id="SM00382">
    <property type="entry name" value="AAA"/>
    <property type="match status" value="1"/>
</dbReference>
<dbReference type="Pfam" id="PF23189">
    <property type="entry name" value="UPF0261_C"/>
    <property type="match status" value="1"/>
</dbReference>
<dbReference type="AlphaFoldDB" id="A0A8K0VAG4"/>